<accession>H6RGK4</accession>
<dbReference type="AlphaFoldDB" id="H6RGK4"/>
<dbReference type="EMBL" id="FO117600">
    <property type="protein sequence ID" value="CCG00165.1"/>
    <property type="molecule type" value="Genomic_DNA"/>
</dbReference>
<protein>
    <submittedName>
        <fullName evidence="1">Uncharacterized protein</fullName>
    </submittedName>
</protein>
<reference evidence="1" key="1">
    <citation type="journal article" date="2012" name="Environ. Microbiol.">
        <title>Genomic content of uncultured Bacteroidetes from contrasting oceanic provinces in the North Atlantic Ocean.</title>
        <authorList>
            <person name="Gomez-Pereira P.R."/>
            <person name="Schuler M."/>
            <person name="Fuchs B.M."/>
            <person name="Bennke C."/>
            <person name="Teeling H."/>
            <person name="Waldmann J."/>
            <person name="Richter M."/>
            <person name="Barbe V."/>
            <person name="Bataille E."/>
            <person name="Glockner F.O."/>
            <person name="Amann R."/>
        </authorList>
    </citation>
    <scope>NUCLEOTIDE SEQUENCE</scope>
</reference>
<sequence length="45" mass="5459">MIEGEAEYQKRLKHYMRFERIDLNDIKSSQKLSQNEVKKKKAPCF</sequence>
<gene>
    <name evidence="2" type="ORF">VIS_S3CLB100014</name>
    <name evidence="1" type="ORF">VIS_S3CMB110013</name>
</gene>
<name>H6RGK4_9BACT</name>
<proteinExistence type="predicted"/>
<dbReference type="EMBL" id="FO117620">
    <property type="protein sequence ID" value="CCG00899.1"/>
    <property type="molecule type" value="Genomic_DNA"/>
</dbReference>
<evidence type="ECO:0000313" key="1">
    <source>
        <dbReference type="EMBL" id="CCG00165.1"/>
    </source>
</evidence>
<organism evidence="1">
    <name type="scientific">uncultured Flavobacteriia bacterium</name>
    <dbReference type="NCBI Taxonomy" id="212695"/>
    <lineage>
        <taxon>Bacteria</taxon>
        <taxon>Pseudomonadati</taxon>
        <taxon>Bacteroidota</taxon>
        <taxon>Flavobacteriia</taxon>
        <taxon>environmental samples</taxon>
    </lineage>
</organism>
<reference evidence="1" key="2">
    <citation type="submission" date="2012-02" db="EMBL/GenBank/DDBJ databases">
        <authorList>
            <person name="Genoscope - CEA"/>
        </authorList>
    </citation>
    <scope>NUCLEOTIDE SEQUENCE</scope>
</reference>
<evidence type="ECO:0000313" key="2">
    <source>
        <dbReference type="EMBL" id="CCG00899.1"/>
    </source>
</evidence>